<evidence type="ECO:0000313" key="2">
    <source>
        <dbReference type="EMBL" id="SNV05055.1"/>
    </source>
</evidence>
<dbReference type="EMBL" id="CP014227">
    <property type="protein sequence ID" value="AMD85098.1"/>
    <property type="molecule type" value="Genomic_DNA"/>
</dbReference>
<dbReference type="EMBL" id="LT906449">
    <property type="protein sequence ID" value="SNV05055.1"/>
    <property type="molecule type" value="Genomic_DNA"/>
</dbReference>
<protein>
    <submittedName>
        <fullName evidence="2">Uncharacterized protein</fullName>
    </submittedName>
</protein>
<proteinExistence type="predicted"/>
<reference evidence="2 4" key="2">
    <citation type="submission" date="2017-06" db="EMBL/GenBank/DDBJ databases">
        <authorList>
            <consortium name="Pathogen Informatics"/>
        </authorList>
    </citation>
    <scope>NUCLEOTIDE SEQUENCE [LARGE SCALE GENOMIC DNA]</scope>
    <source>
        <strain evidence="2 4">NCTC12947</strain>
    </source>
</reference>
<evidence type="ECO:0000313" key="4">
    <source>
        <dbReference type="Proteomes" id="UP000215539"/>
    </source>
</evidence>
<evidence type="ECO:0000313" key="1">
    <source>
        <dbReference type="EMBL" id="AMD85098.1"/>
    </source>
</evidence>
<dbReference type="AlphaFoldDB" id="A0AAX2GVN2"/>
<organism evidence="2 4">
    <name type="scientific">Capnocytophaga haemolytica</name>
    <dbReference type="NCBI Taxonomy" id="45243"/>
    <lineage>
        <taxon>Bacteria</taxon>
        <taxon>Pseudomonadati</taxon>
        <taxon>Bacteroidota</taxon>
        <taxon>Flavobacteriia</taxon>
        <taxon>Flavobacteriales</taxon>
        <taxon>Flavobacteriaceae</taxon>
        <taxon>Capnocytophaga</taxon>
    </lineage>
</organism>
<accession>A0AAX2GVN2</accession>
<dbReference type="RefSeq" id="WP_066429177.1">
    <property type="nucleotide sequence ID" value="NZ_CP014227.1"/>
</dbReference>
<dbReference type="KEGG" id="chg:AXF12_05930"/>
<evidence type="ECO:0000313" key="3">
    <source>
        <dbReference type="Proteomes" id="UP000065822"/>
    </source>
</evidence>
<dbReference type="Proteomes" id="UP000215539">
    <property type="component" value="Chromosome 1"/>
</dbReference>
<name>A0AAX2GVN2_9FLAO</name>
<gene>
    <name evidence="1" type="ORF">AXF12_05930</name>
    <name evidence="2" type="ORF">SAMEA44541418_00532</name>
</gene>
<sequence length="82" mass="9437">MNVEKLTEEMVQELAKRAFEKIKKEKAHLKMEITLSKGEQNNMVRAEGDKMALTLMIVNLLKSNNDLRDLFETAITIMQVAE</sequence>
<keyword evidence="3" id="KW-1185">Reference proteome</keyword>
<dbReference type="Proteomes" id="UP000065822">
    <property type="component" value="Chromosome"/>
</dbReference>
<reference evidence="1 3" key="1">
    <citation type="submission" date="2016-02" db="EMBL/GenBank/DDBJ databases">
        <authorList>
            <person name="Holder M.E."/>
            <person name="Ajami N.J."/>
            <person name="Petrosino J.F."/>
        </authorList>
    </citation>
    <scope>NUCLEOTIDE SEQUENCE [LARGE SCALE GENOMIC DNA]</scope>
    <source>
        <strain evidence="1 3">CCUG 32990</strain>
    </source>
</reference>